<feature type="transmembrane region" description="Helical" evidence="5">
    <location>
        <begin position="68"/>
        <end position="86"/>
    </location>
</feature>
<name>A0ABY4S333_9BACL</name>
<keyword evidence="3 5" id="KW-1133">Transmembrane helix</keyword>
<dbReference type="EMBL" id="CP027059">
    <property type="protein sequence ID" value="UQZ87569.1"/>
    <property type="molecule type" value="Genomic_DNA"/>
</dbReference>
<protein>
    <recommendedName>
        <fullName evidence="8">DoxX family protein</fullName>
    </recommendedName>
</protein>
<sequence length="148" mass="15973">MAPFYALTGSFVLLRLAGWLGWEAMNDWIHPLRIAVALMFLLAATAHWGKRRPDLIRMVPASLPRPDWIISATGWLEVIGAAAIVLPATARAASLCLACMLLMMFPANIRAARNGLTLAGKPATPLLLRTVLQIVFLAAVLTAGYPVS</sequence>
<accession>A0ABY4S333</accession>
<dbReference type="RefSeq" id="WP_249863017.1">
    <property type="nucleotide sequence ID" value="NZ_CP027059.1"/>
</dbReference>
<feature type="transmembrane region" description="Helical" evidence="5">
    <location>
        <begin position="28"/>
        <end position="48"/>
    </location>
</feature>
<feature type="transmembrane region" description="Helical" evidence="5">
    <location>
        <begin position="92"/>
        <end position="109"/>
    </location>
</feature>
<evidence type="ECO:0000313" key="7">
    <source>
        <dbReference type="Proteomes" id="UP001057134"/>
    </source>
</evidence>
<dbReference type="PANTHER" id="PTHR36974:SF1">
    <property type="entry name" value="DOXX FAMILY MEMBRANE PROTEIN"/>
    <property type="match status" value="1"/>
</dbReference>
<gene>
    <name evidence="6" type="ORF">SK3146_06871</name>
</gene>
<keyword evidence="7" id="KW-1185">Reference proteome</keyword>
<comment type="subcellular location">
    <subcellularLocation>
        <location evidence="1">Membrane</location>
        <topology evidence="1">Multi-pass membrane protein</topology>
    </subcellularLocation>
</comment>
<evidence type="ECO:0008006" key="8">
    <source>
        <dbReference type="Google" id="ProtNLM"/>
    </source>
</evidence>
<keyword evidence="4 5" id="KW-0472">Membrane</keyword>
<dbReference type="Proteomes" id="UP001057134">
    <property type="component" value="Chromosome"/>
</dbReference>
<evidence type="ECO:0000256" key="5">
    <source>
        <dbReference type="SAM" id="Phobius"/>
    </source>
</evidence>
<organism evidence="6 7">
    <name type="scientific">Paenibacillus konkukensis</name>
    <dbReference type="NCBI Taxonomy" id="2020716"/>
    <lineage>
        <taxon>Bacteria</taxon>
        <taxon>Bacillati</taxon>
        <taxon>Bacillota</taxon>
        <taxon>Bacilli</taxon>
        <taxon>Bacillales</taxon>
        <taxon>Paenibacillaceae</taxon>
        <taxon>Paenibacillus</taxon>
    </lineage>
</organism>
<dbReference type="PANTHER" id="PTHR36974">
    <property type="entry name" value="MEMBRANE PROTEIN-RELATED"/>
    <property type="match status" value="1"/>
</dbReference>
<reference evidence="6" key="1">
    <citation type="submission" date="2018-02" db="EMBL/GenBank/DDBJ databases">
        <authorList>
            <person name="Kim S.-K."/>
            <person name="Jung H.-I."/>
            <person name="Lee S.-W."/>
        </authorList>
    </citation>
    <scope>NUCLEOTIDE SEQUENCE</scope>
    <source>
        <strain evidence="6">SK3146</strain>
    </source>
</reference>
<proteinExistence type="predicted"/>
<evidence type="ECO:0000256" key="4">
    <source>
        <dbReference type="ARBA" id="ARBA00023136"/>
    </source>
</evidence>
<feature type="transmembrane region" description="Helical" evidence="5">
    <location>
        <begin position="130"/>
        <end position="147"/>
    </location>
</feature>
<dbReference type="Pfam" id="PF07681">
    <property type="entry name" value="DoxX"/>
    <property type="match status" value="1"/>
</dbReference>
<evidence type="ECO:0000256" key="3">
    <source>
        <dbReference type="ARBA" id="ARBA00022989"/>
    </source>
</evidence>
<dbReference type="InterPro" id="IPR032808">
    <property type="entry name" value="DoxX"/>
</dbReference>
<reference evidence="6" key="2">
    <citation type="journal article" date="2021" name="J Anim Sci Technol">
        <title>Complete genome sequence of Paenibacillus konkukensis sp. nov. SK3146 as a potential probiotic strain.</title>
        <authorList>
            <person name="Jung H.I."/>
            <person name="Park S."/>
            <person name="Niu K.M."/>
            <person name="Lee S.W."/>
            <person name="Kothari D."/>
            <person name="Yi K.J."/>
            <person name="Kim S.K."/>
        </authorList>
    </citation>
    <scope>NUCLEOTIDE SEQUENCE</scope>
    <source>
        <strain evidence="6">SK3146</strain>
    </source>
</reference>
<keyword evidence="2 5" id="KW-0812">Transmembrane</keyword>
<evidence type="ECO:0000256" key="1">
    <source>
        <dbReference type="ARBA" id="ARBA00004141"/>
    </source>
</evidence>
<evidence type="ECO:0000313" key="6">
    <source>
        <dbReference type="EMBL" id="UQZ87569.1"/>
    </source>
</evidence>
<evidence type="ECO:0000256" key="2">
    <source>
        <dbReference type="ARBA" id="ARBA00022692"/>
    </source>
</evidence>